<proteinExistence type="predicted"/>
<gene>
    <name evidence="1" type="primary">paaC</name>
    <name evidence="1" type="ORF">GCM10023258_14270</name>
</gene>
<dbReference type="EMBL" id="BAABIW010000010">
    <property type="protein sequence ID" value="GAA5023198.1"/>
    <property type="molecule type" value="Genomic_DNA"/>
</dbReference>
<sequence length="234" mass="26042">MVYAQRLAEWMTNAPQIEEDMALGNIALDLLGQARALYPHVGTLDGTGRSEDDFAMQRDEREWRNVHLVEQERGDFADEMARLLWFSARQVELHARLADSADPVVAAVAAKALKEVRYHLDHASLWVVRLGDGTEESRRRMQVALERVTPYLAELFDDDAAVAAADAGVGVLPSSLRDAVRRRIEAVVAEATLELPEASTWHARGGRSGIHSRPMGYLLAEMQHIARSHPGATW</sequence>
<organism evidence="1 2">
    <name type="scientific">Terrabacter aeriphilus</name>
    <dbReference type="NCBI Taxonomy" id="515662"/>
    <lineage>
        <taxon>Bacteria</taxon>
        <taxon>Bacillati</taxon>
        <taxon>Actinomycetota</taxon>
        <taxon>Actinomycetes</taxon>
        <taxon>Micrococcales</taxon>
        <taxon>Intrasporangiaceae</taxon>
        <taxon>Terrabacter</taxon>
    </lineage>
</organism>
<dbReference type="Proteomes" id="UP001500427">
    <property type="component" value="Unassembled WGS sequence"/>
</dbReference>
<comment type="caution">
    <text evidence="1">The sequence shown here is derived from an EMBL/GenBank/DDBJ whole genome shotgun (WGS) entry which is preliminary data.</text>
</comment>
<keyword evidence="2" id="KW-1185">Reference proteome</keyword>
<dbReference type="InterPro" id="IPR012347">
    <property type="entry name" value="Ferritin-like"/>
</dbReference>
<dbReference type="SUPFAM" id="SSF47240">
    <property type="entry name" value="Ferritin-like"/>
    <property type="match status" value="1"/>
</dbReference>
<dbReference type="PANTHER" id="PTHR30458">
    <property type="entry name" value="PHENYLACETIC ACID DEGRADATION PROTEIN PAA"/>
    <property type="match status" value="1"/>
</dbReference>
<dbReference type="InterPro" id="IPR009078">
    <property type="entry name" value="Ferritin-like_SF"/>
</dbReference>
<dbReference type="Gene3D" id="1.20.1260.10">
    <property type="match status" value="1"/>
</dbReference>
<dbReference type="InterPro" id="IPR052703">
    <property type="entry name" value="Aromatic_CoA_ox/epox"/>
</dbReference>
<dbReference type="Pfam" id="PF05138">
    <property type="entry name" value="PaaA_PaaC"/>
    <property type="match status" value="1"/>
</dbReference>
<protein>
    <submittedName>
        <fullName evidence="1">Phenylacetate-CoA oxygenase subunit PaaC</fullName>
    </submittedName>
</protein>
<dbReference type="PIRSF" id="PIRSF037834">
    <property type="entry name" value="PA_CoA_Oase3"/>
    <property type="match status" value="1"/>
</dbReference>
<evidence type="ECO:0000313" key="2">
    <source>
        <dbReference type="Proteomes" id="UP001500427"/>
    </source>
</evidence>
<name>A0ABP9J7K0_9MICO</name>
<dbReference type="RefSeq" id="WP_425583929.1">
    <property type="nucleotide sequence ID" value="NZ_BAABIW010000010.1"/>
</dbReference>
<dbReference type="PANTHER" id="PTHR30458:SF0">
    <property type="entry name" value="1,2-PHENYLACETYL-COA EPOXIDASE, SUBUNIT C"/>
    <property type="match status" value="1"/>
</dbReference>
<reference evidence="2" key="1">
    <citation type="journal article" date="2019" name="Int. J. Syst. Evol. Microbiol.">
        <title>The Global Catalogue of Microorganisms (GCM) 10K type strain sequencing project: providing services to taxonomists for standard genome sequencing and annotation.</title>
        <authorList>
            <consortium name="The Broad Institute Genomics Platform"/>
            <consortium name="The Broad Institute Genome Sequencing Center for Infectious Disease"/>
            <person name="Wu L."/>
            <person name="Ma J."/>
        </authorList>
    </citation>
    <scope>NUCLEOTIDE SEQUENCE [LARGE SCALE GENOMIC DNA]</scope>
    <source>
        <strain evidence="2">JCM 17687</strain>
    </source>
</reference>
<dbReference type="NCBIfam" id="TIGR02158">
    <property type="entry name" value="PA_CoA_Oxy3"/>
    <property type="match status" value="1"/>
</dbReference>
<evidence type="ECO:0000313" key="1">
    <source>
        <dbReference type="EMBL" id="GAA5023198.1"/>
    </source>
</evidence>
<accession>A0ABP9J7K0</accession>
<dbReference type="InterPro" id="IPR007814">
    <property type="entry name" value="PaaA_PaaC"/>
</dbReference>
<dbReference type="InterPro" id="IPR011882">
    <property type="entry name" value="PaaC"/>
</dbReference>